<dbReference type="Proteomes" id="UP001431783">
    <property type="component" value="Unassembled WGS sequence"/>
</dbReference>
<evidence type="ECO:0000313" key="2">
    <source>
        <dbReference type="Proteomes" id="UP001431783"/>
    </source>
</evidence>
<organism evidence="1 2">
    <name type="scientific">Henosepilachna vigintioctopunctata</name>
    <dbReference type="NCBI Taxonomy" id="420089"/>
    <lineage>
        <taxon>Eukaryota</taxon>
        <taxon>Metazoa</taxon>
        <taxon>Ecdysozoa</taxon>
        <taxon>Arthropoda</taxon>
        <taxon>Hexapoda</taxon>
        <taxon>Insecta</taxon>
        <taxon>Pterygota</taxon>
        <taxon>Neoptera</taxon>
        <taxon>Endopterygota</taxon>
        <taxon>Coleoptera</taxon>
        <taxon>Polyphaga</taxon>
        <taxon>Cucujiformia</taxon>
        <taxon>Coccinelloidea</taxon>
        <taxon>Coccinellidae</taxon>
        <taxon>Epilachninae</taxon>
        <taxon>Epilachnini</taxon>
        <taxon>Henosepilachna</taxon>
    </lineage>
</organism>
<dbReference type="EMBL" id="JARQZJ010000003">
    <property type="protein sequence ID" value="KAK9870679.1"/>
    <property type="molecule type" value="Genomic_DNA"/>
</dbReference>
<accession>A0AAW1TJZ8</accession>
<proteinExistence type="predicted"/>
<gene>
    <name evidence="1" type="ORF">WA026_008240</name>
</gene>
<sequence>MCVMPEKEIGSQKKIIEDNKPNIKPFSGTLKVHQARGNYQIKTLYMKSLSCFCNNFCSHFYLGDIKYPQNKETKLNVAEVYTDSEEDVPNEMVAQTSTDLLN</sequence>
<name>A0AAW1TJZ8_9CUCU</name>
<comment type="caution">
    <text evidence="1">The sequence shown here is derived from an EMBL/GenBank/DDBJ whole genome shotgun (WGS) entry which is preliminary data.</text>
</comment>
<dbReference type="AlphaFoldDB" id="A0AAW1TJZ8"/>
<reference evidence="1 2" key="1">
    <citation type="submission" date="2023-03" db="EMBL/GenBank/DDBJ databases">
        <title>Genome insight into feeding habits of ladybird beetles.</title>
        <authorList>
            <person name="Li H.-S."/>
            <person name="Huang Y.-H."/>
            <person name="Pang H."/>
        </authorList>
    </citation>
    <scope>NUCLEOTIDE SEQUENCE [LARGE SCALE GENOMIC DNA]</scope>
    <source>
        <strain evidence="1">SYSU_2023b</strain>
        <tissue evidence="1">Whole body</tissue>
    </source>
</reference>
<keyword evidence="2" id="KW-1185">Reference proteome</keyword>
<protein>
    <submittedName>
        <fullName evidence="1">Uncharacterized protein</fullName>
    </submittedName>
</protein>
<evidence type="ECO:0000313" key="1">
    <source>
        <dbReference type="EMBL" id="KAK9870679.1"/>
    </source>
</evidence>